<sequence length="155" mass="17208">MALLNSTNLKQFEGGAIVKQGDSASLFGYELLDENMHPISDLNGKNATIRIFNQKGKATFESTVEKSKVTFKIEKALPIGSYLVEVVCDGYIFPSDRSTRLDITRSADDFTSEEVLSLVKNDVKTEIDKYIAEHPNGSQTEELPDLTVLYNLAKI</sequence>
<reference evidence="1" key="1">
    <citation type="submission" date="2021-02" db="EMBL/GenBank/DDBJ databases">
        <title>Infant gut strain persistence is associated with maternal origin, phylogeny, and functional potential including surface adhesion and iron acquisition.</title>
        <authorList>
            <person name="Lou Y.C."/>
        </authorList>
    </citation>
    <scope>NUCLEOTIDE SEQUENCE</scope>
    <source>
        <strain evidence="1">L3_098_011G1_dasL3_098_011G1_concoct_7</strain>
    </source>
</reference>
<comment type="caution">
    <text evidence="1">The sequence shown here is derived from an EMBL/GenBank/DDBJ whole genome shotgun (WGS) entry which is preliminary data.</text>
</comment>
<protein>
    <submittedName>
        <fullName evidence="1">Uncharacterized protein</fullName>
    </submittedName>
</protein>
<gene>
    <name evidence="1" type="ORF">KHX87_01990</name>
</gene>
<accession>A0A943DJJ7</accession>
<dbReference type="Proteomes" id="UP000709219">
    <property type="component" value="Unassembled WGS sequence"/>
</dbReference>
<evidence type="ECO:0000313" key="2">
    <source>
        <dbReference type="Proteomes" id="UP000709219"/>
    </source>
</evidence>
<dbReference type="EMBL" id="JAGZFP010000002">
    <property type="protein sequence ID" value="MBS5357868.1"/>
    <property type="molecule type" value="Genomic_DNA"/>
</dbReference>
<name>A0A943DJJ7_STRPA</name>
<organism evidence="1 2">
    <name type="scientific">Streptococcus parasanguinis</name>
    <dbReference type="NCBI Taxonomy" id="1318"/>
    <lineage>
        <taxon>Bacteria</taxon>
        <taxon>Bacillati</taxon>
        <taxon>Bacillota</taxon>
        <taxon>Bacilli</taxon>
        <taxon>Lactobacillales</taxon>
        <taxon>Streptococcaceae</taxon>
        <taxon>Streptococcus</taxon>
    </lineage>
</organism>
<proteinExistence type="predicted"/>
<dbReference type="AlphaFoldDB" id="A0A943DJJ7"/>
<evidence type="ECO:0000313" key="1">
    <source>
        <dbReference type="EMBL" id="MBS5357868.1"/>
    </source>
</evidence>